<dbReference type="InterPro" id="IPR036526">
    <property type="entry name" value="C-N_Hydrolase_sf"/>
</dbReference>
<dbReference type="EMBL" id="JAAZSR010000185">
    <property type="protein sequence ID" value="NKX51182.1"/>
    <property type="molecule type" value="Genomic_DNA"/>
</dbReference>
<dbReference type="SUPFAM" id="SSF56317">
    <property type="entry name" value="Carbon-nitrogen hydrolase"/>
    <property type="match status" value="1"/>
</dbReference>
<evidence type="ECO:0000313" key="3">
    <source>
        <dbReference type="Proteomes" id="UP000523795"/>
    </source>
</evidence>
<evidence type="ECO:0008006" key="4">
    <source>
        <dbReference type="Google" id="ProtNLM"/>
    </source>
</evidence>
<feature type="region of interest" description="Disordered" evidence="1">
    <location>
        <begin position="1"/>
        <end position="22"/>
    </location>
</feature>
<protein>
    <recommendedName>
        <fullName evidence="4">Carbon-nitrogen hydrolase family protein</fullName>
    </recommendedName>
</protein>
<feature type="non-terminal residue" evidence="2">
    <location>
        <position position="1"/>
    </location>
</feature>
<evidence type="ECO:0000256" key="1">
    <source>
        <dbReference type="SAM" id="MobiDB-lite"/>
    </source>
</evidence>
<reference evidence="2 3" key="1">
    <citation type="submission" date="2020-04" db="EMBL/GenBank/DDBJ databases">
        <authorList>
            <person name="Liu S."/>
        </authorList>
    </citation>
    <scope>NUCLEOTIDE SEQUENCE [LARGE SCALE GENOMIC DNA]</scope>
    <source>
        <strain evidence="2 3">CGMCC 1.15091</strain>
    </source>
</reference>
<keyword evidence="3" id="KW-1185">Reference proteome</keyword>
<gene>
    <name evidence="2" type="ORF">HER39_11530</name>
</gene>
<accession>A0ABX1JTS2</accession>
<dbReference type="Proteomes" id="UP000523795">
    <property type="component" value="Unassembled WGS sequence"/>
</dbReference>
<dbReference type="Gene3D" id="3.60.110.10">
    <property type="entry name" value="Carbon-nitrogen hydrolase"/>
    <property type="match status" value="1"/>
</dbReference>
<comment type="caution">
    <text evidence="2">The sequence shown here is derived from an EMBL/GenBank/DDBJ whole genome shotgun (WGS) entry which is preliminary data.</text>
</comment>
<organism evidence="2 3">
    <name type="scientific">Arthrobacter deserti</name>
    <dbReference type="NCBI Taxonomy" id="1742687"/>
    <lineage>
        <taxon>Bacteria</taxon>
        <taxon>Bacillati</taxon>
        <taxon>Actinomycetota</taxon>
        <taxon>Actinomycetes</taxon>
        <taxon>Micrococcales</taxon>
        <taxon>Micrococcaceae</taxon>
        <taxon>Arthrobacter</taxon>
    </lineage>
</organism>
<proteinExistence type="predicted"/>
<sequence length="114" mass="11881">PGARRSPAPDGGPTPVYTGGGGYARVYGPDSALLTEPLDPATEGLVYADLDLAQIDLAKNIVDPAGHYARPDVTRLLLDDRPRTAVLRPGQLEGELFAPLPGADSAGEETPSYV</sequence>
<name>A0ABX1JTS2_9MICC</name>
<evidence type="ECO:0000313" key="2">
    <source>
        <dbReference type="EMBL" id="NKX51182.1"/>
    </source>
</evidence>